<dbReference type="NCBIfam" id="TIGR00450">
    <property type="entry name" value="mnmE_trmE_thdF"/>
    <property type="match status" value="1"/>
</dbReference>
<dbReference type="EC" id="3.6.-.-" evidence="10"/>
<dbReference type="InterPro" id="IPR004520">
    <property type="entry name" value="GTPase_MnmE"/>
</dbReference>
<comment type="function">
    <text evidence="10">Exhibits a very high intrinsic GTPase hydrolysis rate. Involved in the addition of a carboxymethylaminomethyl (cmnm) group at the wobble position (U34) of certain tRNAs, forming tRNA-cmnm(5)s(2)U34.</text>
</comment>
<dbReference type="GO" id="GO:0005525">
    <property type="term" value="F:GTP binding"/>
    <property type="evidence" value="ECO:0007669"/>
    <property type="project" value="UniProtKB-UniRule"/>
</dbReference>
<dbReference type="InterPro" id="IPR027417">
    <property type="entry name" value="P-loop_NTPase"/>
</dbReference>
<name>A0A2K9P261_9FIRM</name>
<dbReference type="PANTHER" id="PTHR42714">
    <property type="entry name" value="TRNA MODIFICATION GTPASE GTPBP3"/>
    <property type="match status" value="1"/>
</dbReference>
<dbReference type="FunFam" id="3.30.1360.120:FF:000003">
    <property type="entry name" value="tRNA modification GTPase MnmE"/>
    <property type="match status" value="1"/>
</dbReference>
<dbReference type="FunFam" id="3.40.50.300:FF:000494">
    <property type="entry name" value="tRNA modification GTPase MnmE"/>
    <property type="match status" value="1"/>
</dbReference>
<evidence type="ECO:0000256" key="4">
    <source>
        <dbReference type="ARBA" id="ARBA00022723"/>
    </source>
</evidence>
<comment type="similarity">
    <text evidence="1 10 11">Belongs to the TRAFAC class TrmE-Era-EngA-EngB-Septin-like GTPase superfamily. TrmE GTPase family.</text>
</comment>
<feature type="binding site" evidence="10">
    <location>
        <position position="233"/>
    </location>
    <ligand>
        <name>K(+)</name>
        <dbReference type="ChEBI" id="CHEBI:29103"/>
    </ligand>
</feature>
<dbReference type="InterPro" id="IPR027368">
    <property type="entry name" value="MnmE_dom2"/>
</dbReference>
<evidence type="ECO:0000256" key="10">
    <source>
        <dbReference type="HAMAP-Rule" id="MF_00379"/>
    </source>
</evidence>
<dbReference type="HAMAP" id="MF_00379">
    <property type="entry name" value="GTPase_MnmE"/>
    <property type="match status" value="1"/>
</dbReference>
<dbReference type="GO" id="GO:0005829">
    <property type="term" value="C:cytosol"/>
    <property type="evidence" value="ECO:0007669"/>
    <property type="project" value="TreeGrafter"/>
</dbReference>
<dbReference type="GO" id="GO:0030488">
    <property type="term" value="P:tRNA methylation"/>
    <property type="evidence" value="ECO:0007669"/>
    <property type="project" value="TreeGrafter"/>
</dbReference>
<dbReference type="Pfam" id="PF01926">
    <property type="entry name" value="MMR_HSR1"/>
    <property type="match status" value="1"/>
</dbReference>
<dbReference type="GO" id="GO:0046872">
    <property type="term" value="F:metal ion binding"/>
    <property type="evidence" value="ECO:0007669"/>
    <property type="project" value="UniProtKB-KW"/>
</dbReference>
<comment type="caution">
    <text evidence="10">Lacks conserved residue(s) required for the propagation of feature annotation.</text>
</comment>
<dbReference type="InterPro" id="IPR005225">
    <property type="entry name" value="Small_GTP-bd"/>
</dbReference>
<dbReference type="Gene3D" id="1.20.120.430">
    <property type="entry name" value="tRNA modification GTPase MnmE domain 2"/>
    <property type="match status" value="1"/>
</dbReference>
<evidence type="ECO:0000259" key="12">
    <source>
        <dbReference type="PROSITE" id="PS51709"/>
    </source>
</evidence>
<keyword evidence="9 10" id="KW-0342">GTP-binding</keyword>
<evidence type="ECO:0000256" key="8">
    <source>
        <dbReference type="ARBA" id="ARBA00022958"/>
    </source>
</evidence>
<dbReference type="GeneID" id="98062576"/>
<keyword evidence="6 10" id="KW-0378">Hydrolase</keyword>
<dbReference type="NCBIfam" id="TIGR00231">
    <property type="entry name" value="small_GTP"/>
    <property type="match status" value="1"/>
</dbReference>
<feature type="domain" description="TrmE-type G" evidence="12">
    <location>
        <begin position="223"/>
        <end position="388"/>
    </location>
</feature>
<feature type="binding site" evidence="10">
    <location>
        <position position="128"/>
    </location>
    <ligand>
        <name>(6S)-5-formyl-5,6,7,8-tetrahydrofolate</name>
        <dbReference type="ChEBI" id="CHEBI:57457"/>
    </ligand>
</feature>
<feature type="binding site" evidence="10">
    <location>
        <position position="23"/>
    </location>
    <ligand>
        <name>(6S)-5-formyl-5,6,7,8-tetrahydrofolate</name>
        <dbReference type="ChEBI" id="CHEBI:57457"/>
    </ligand>
</feature>
<dbReference type="InterPro" id="IPR018948">
    <property type="entry name" value="GTP-bd_TrmE_N"/>
</dbReference>
<evidence type="ECO:0000256" key="2">
    <source>
        <dbReference type="ARBA" id="ARBA00022490"/>
    </source>
</evidence>
<evidence type="ECO:0000256" key="6">
    <source>
        <dbReference type="ARBA" id="ARBA00022801"/>
    </source>
</evidence>
<dbReference type="Gene3D" id="3.40.50.300">
    <property type="entry name" value="P-loop containing nucleotide triphosphate hydrolases"/>
    <property type="match status" value="1"/>
</dbReference>
<dbReference type="CDD" id="cd04164">
    <property type="entry name" value="trmE"/>
    <property type="match status" value="1"/>
</dbReference>
<dbReference type="AlphaFoldDB" id="A0A2K9P261"/>
<evidence type="ECO:0000256" key="5">
    <source>
        <dbReference type="ARBA" id="ARBA00022741"/>
    </source>
</evidence>
<comment type="subunit">
    <text evidence="10">Homodimer. Heterotetramer of two MnmE and two MnmG subunits.</text>
</comment>
<dbReference type="GO" id="GO:0042802">
    <property type="term" value="F:identical protein binding"/>
    <property type="evidence" value="ECO:0007669"/>
    <property type="project" value="UniProtKB-ARBA"/>
</dbReference>
<dbReference type="GO" id="GO:0003924">
    <property type="term" value="F:GTPase activity"/>
    <property type="evidence" value="ECO:0007669"/>
    <property type="project" value="UniProtKB-UniRule"/>
</dbReference>
<reference evidence="13 14" key="1">
    <citation type="submission" date="2017-04" db="EMBL/GenBank/DDBJ databases">
        <title>Monoglobus pectinilyticus 14 draft genome.</title>
        <authorList>
            <person name="Kim C."/>
            <person name="Rosendale D.I."/>
            <person name="Kelly W.J."/>
            <person name="Tannock G.W."/>
            <person name="Patchett M.L."/>
            <person name="Jordens J.Z."/>
        </authorList>
    </citation>
    <scope>NUCLEOTIDE SEQUENCE [LARGE SCALE GENOMIC DNA]</scope>
    <source>
        <strain evidence="13 14">14</strain>
    </source>
</reference>
<feature type="binding site" evidence="10">
    <location>
        <position position="257"/>
    </location>
    <ligand>
        <name>K(+)</name>
        <dbReference type="ChEBI" id="CHEBI:29103"/>
    </ligand>
</feature>
<keyword evidence="3 10" id="KW-0819">tRNA processing</keyword>
<gene>
    <name evidence="10" type="primary">mnmE</name>
    <name evidence="10" type="synonym">trmE</name>
    <name evidence="13" type="ORF">B9O19_01169</name>
</gene>
<dbReference type="Gene3D" id="3.30.1360.120">
    <property type="entry name" value="Probable tRNA modification gtpase trme, domain 1"/>
    <property type="match status" value="1"/>
</dbReference>
<feature type="binding site" evidence="10">
    <location>
        <position position="464"/>
    </location>
    <ligand>
        <name>(6S)-5-formyl-5,6,7,8-tetrahydrofolate</name>
        <dbReference type="ChEBI" id="CHEBI:57457"/>
    </ligand>
</feature>
<dbReference type="EMBL" id="CP020991">
    <property type="protein sequence ID" value="AUO19330.1"/>
    <property type="molecule type" value="Genomic_DNA"/>
</dbReference>
<feature type="binding site" evidence="10">
    <location>
        <position position="252"/>
    </location>
    <ligand>
        <name>K(+)</name>
        <dbReference type="ChEBI" id="CHEBI:29103"/>
    </ligand>
</feature>
<dbReference type="Proteomes" id="UP000235589">
    <property type="component" value="Chromosome"/>
</dbReference>
<keyword evidence="4 10" id="KW-0479">Metal-binding</keyword>
<dbReference type="RefSeq" id="WP_102365543.1">
    <property type="nucleotide sequence ID" value="NZ_CP020991.1"/>
</dbReference>
<feature type="binding site" evidence="10">
    <location>
        <begin position="252"/>
        <end position="258"/>
    </location>
    <ligand>
        <name>GTP</name>
        <dbReference type="ChEBI" id="CHEBI:37565"/>
    </ligand>
</feature>
<dbReference type="OrthoDB" id="9805918at2"/>
<dbReference type="Pfam" id="PF12631">
    <property type="entry name" value="MnmE_helical"/>
    <property type="match status" value="1"/>
</dbReference>
<protein>
    <recommendedName>
        <fullName evidence="10">tRNA modification GTPase MnmE</fullName>
        <ecNumber evidence="10">3.6.-.-</ecNumber>
    </recommendedName>
</protein>
<dbReference type="InterPro" id="IPR031168">
    <property type="entry name" value="G_TrmE"/>
</dbReference>
<proteinExistence type="inferred from homology"/>
<sequence length="464" mass="49911">MKMFDTIAAIATPLGSGGVAIIRVSGADSEKVSQNVVKTKSGKKLTELESHKLTLSDIHKAGDESASVDQALVSVMRAPHSYTGETVVEINCHGGYFAAGLILNELLSCGARLAEPGEFTRRAFINGKTDMTGAEAAMDIIDSTSGLGLGNAANVLNGALAEKINDIRQDIMEITSHISAAVDYPDEVDPLTDEEVLEKLNLISSKISELIDSFETGKILRDGIHTVIVGKPNVGKSSLLNALSRSDRAIVTDIPGTTRDTIEEYINIKGASLRLLDTAGIRAEVSDEVEQIGIDRAMENIKIADLCLFVIDSNSKLEPEDEKIAKALKGKTTIVILNKTDKSAEITPIELKNRFGFETDDIVETSTPKDKTPAGIEKLEERIAEKFALGTIKSGEVYVSNTRQRDSLVKARESVDLALNGVGMPFDLLYVDLEDALSALGEITGATVQEEIIDQVFSRFCVGK</sequence>
<evidence type="ECO:0000256" key="11">
    <source>
        <dbReference type="RuleBase" id="RU003313"/>
    </source>
</evidence>
<dbReference type="GO" id="GO:0002098">
    <property type="term" value="P:tRNA wobble uridine modification"/>
    <property type="evidence" value="ECO:0007669"/>
    <property type="project" value="TreeGrafter"/>
</dbReference>
<comment type="cofactor">
    <cofactor evidence="10">
        <name>K(+)</name>
        <dbReference type="ChEBI" id="CHEBI:29103"/>
    </cofactor>
    <text evidence="10">Binds 1 potassium ion per subunit.</text>
</comment>
<keyword evidence="8 10" id="KW-0630">Potassium</keyword>
<evidence type="ECO:0000256" key="7">
    <source>
        <dbReference type="ARBA" id="ARBA00022842"/>
    </source>
</evidence>
<dbReference type="PROSITE" id="PS51709">
    <property type="entry name" value="G_TRME"/>
    <property type="match status" value="1"/>
</dbReference>
<feature type="binding site" evidence="10">
    <location>
        <begin position="233"/>
        <end position="238"/>
    </location>
    <ligand>
        <name>GTP</name>
        <dbReference type="ChEBI" id="CHEBI:37565"/>
    </ligand>
</feature>
<feature type="binding site" evidence="10">
    <location>
        <position position="237"/>
    </location>
    <ligand>
        <name>Mg(2+)</name>
        <dbReference type="ChEBI" id="CHEBI:18420"/>
    </ligand>
</feature>
<dbReference type="KEGG" id="mpec:B9O19_01169"/>
<keyword evidence="7 10" id="KW-0460">Magnesium</keyword>
<dbReference type="Pfam" id="PF10396">
    <property type="entry name" value="TrmE_N"/>
    <property type="match status" value="1"/>
</dbReference>
<feature type="binding site" evidence="10">
    <location>
        <position position="89"/>
    </location>
    <ligand>
        <name>(6S)-5-formyl-5,6,7,8-tetrahydrofolate</name>
        <dbReference type="ChEBI" id="CHEBI:57457"/>
    </ligand>
</feature>
<evidence type="ECO:0000313" key="13">
    <source>
        <dbReference type="EMBL" id="AUO19330.1"/>
    </source>
</evidence>
<dbReference type="InterPro" id="IPR006073">
    <property type="entry name" value="GTP-bd"/>
</dbReference>
<keyword evidence="2 10" id="KW-0963">Cytoplasm</keyword>
<evidence type="ECO:0000313" key="14">
    <source>
        <dbReference type="Proteomes" id="UP000235589"/>
    </source>
</evidence>
<organism evidence="13 14">
    <name type="scientific">Monoglobus pectinilyticus</name>
    <dbReference type="NCBI Taxonomy" id="1981510"/>
    <lineage>
        <taxon>Bacteria</taxon>
        <taxon>Bacillati</taxon>
        <taxon>Bacillota</taxon>
        <taxon>Clostridia</taxon>
        <taxon>Monoglobales</taxon>
        <taxon>Monoglobaceae</taxon>
        <taxon>Monoglobus</taxon>
    </lineage>
</organism>
<dbReference type="SUPFAM" id="SSF52540">
    <property type="entry name" value="P-loop containing nucleoside triphosphate hydrolases"/>
    <property type="match status" value="1"/>
</dbReference>
<keyword evidence="14" id="KW-1185">Reference proteome</keyword>
<feature type="binding site" evidence="10">
    <location>
        <position position="254"/>
    </location>
    <ligand>
        <name>K(+)</name>
        <dbReference type="ChEBI" id="CHEBI:29103"/>
    </ligand>
</feature>
<evidence type="ECO:0000256" key="1">
    <source>
        <dbReference type="ARBA" id="ARBA00011043"/>
    </source>
</evidence>
<dbReference type="PRINTS" id="PR00326">
    <property type="entry name" value="GTP1OBG"/>
</dbReference>
<keyword evidence="5 10" id="KW-0547">Nucleotide-binding</keyword>
<evidence type="ECO:0000256" key="3">
    <source>
        <dbReference type="ARBA" id="ARBA00022694"/>
    </source>
</evidence>
<accession>A0A2K9P261</accession>
<comment type="subcellular location">
    <subcellularLocation>
        <location evidence="10">Cytoplasm</location>
    </subcellularLocation>
</comment>
<evidence type="ECO:0000256" key="9">
    <source>
        <dbReference type="ARBA" id="ARBA00023134"/>
    </source>
</evidence>
<dbReference type="InterPro" id="IPR027266">
    <property type="entry name" value="TrmE/GcvT-like"/>
</dbReference>
<dbReference type="CDD" id="cd14858">
    <property type="entry name" value="TrmE_N"/>
    <property type="match status" value="1"/>
</dbReference>
<feature type="binding site" evidence="10">
    <location>
        <position position="258"/>
    </location>
    <ligand>
        <name>Mg(2+)</name>
        <dbReference type="ChEBI" id="CHEBI:18420"/>
    </ligand>
</feature>
<dbReference type="InterPro" id="IPR025867">
    <property type="entry name" value="MnmE_helical"/>
</dbReference>
<feature type="binding site" evidence="10">
    <location>
        <begin position="277"/>
        <end position="280"/>
    </location>
    <ligand>
        <name>GTP</name>
        <dbReference type="ChEBI" id="CHEBI:37565"/>
    </ligand>
</feature>
<dbReference type="PANTHER" id="PTHR42714:SF2">
    <property type="entry name" value="TRNA MODIFICATION GTPASE GTPBP3, MITOCHONDRIAL"/>
    <property type="match status" value="1"/>
</dbReference>